<dbReference type="Proteomes" id="UP001154240">
    <property type="component" value="Unassembled WGS sequence"/>
</dbReference>
<dbReference type="GO" id="GO:0043709">
    <property type="term" value="P:cell adhesion involved in single-species biofilm formation"/>
    <property type="evidence" value="ECO:0007669"/>
    <property type="project" value="TreeGrafter"/>
</dbReference>
<dbReference type="AlphaFoldDB" id="A0A9X4MHH0"/>
<dbReference type="PANTHER" id="PTHR45138:SF9">
    <property type="entry name" value="DIGUANYLATE CYCLASE DGCM-RELATED"/>
    <property type="match status" value="1"/>
</dbReference>
<reference evidence="7" key="2">
    <citation type="submission" date="2022-10" db="EMBL/GenBank/DDBJ databases">
        <authorList>
            <person name="Aronson H.S."/>
        </authorList>
    </citation>
    <scope>NUCLEOTIDE SEQUENCE</scope>
    <source>
        <strain evidence="7">RS19-109</strain>
    </source>
</reference>
<keyword evidence="3" id="KW-0597">Phosphoprotein</keyword>
<evidence type="ECO:0000256" key="2">
    <source>
        <dbReference type="ARBA" id="ARBA00034247"/>
    </source>
</evidence>
<evidence type="ECO:0000313" key="7">
    <source>
        <dbReference type="EMBL" id="MDG4476325.1"/>
    </source>
</evidence>
<dbReference type="PROSITE" id="PS50110">
    <property type="entry name" value="RESPONSE_REGULATORY"/>
    <property type="match status" value="1"/>
</dbReference>
<comment type="catalytic activity">
    <reaction evidence="2">
        <text>2 GTP = 3',3'-c-di-GMP + 2 diphosphate</text>
        <dbReference type="Rhea" id="RHEA:24898"/>
        <dbReference type="ChEBI" id="CHEBI:33019"/>
        <dbReference type="ChEBI" id="CHEBI:37565"/>
        <dbReference type="ChEBI" id="CHEBI:58805"/>
        <dbReference type="EC" id="2.7.7.65"/>
    </reaction>
</comment>
<feature type="coiled-coil region" evidence="4">
    <location>
        <begin position="129"/>
        <end position="156"/>
    </location>
</feature>
<dbReference type="GO" id="GO:0052621">
    <property type="term" value="F:diguanylate cyclase activity"/>
    <property type="evidence" value="ECO:0007669"/>
    <property type="project" value="UniProtKB-EC"/>
</dbReference>
<feature type="modified residue" description="4-aspartylphosphate" evidence="3">
    <location>
        <position position="60"/>
    </location>
</feature>
<dbReference type="PANTHER" id="PTHR45138">
    <property type="entry name" value="REGULATORY COMPONENTS OF SENSORY TRANSDUCTION SYSTEM"/>
    <property type="match status" value="1"/>
</dbReference>
<dbReference type="NCBIfam" id="TIGR00254">
    <property type="entry name" value="GGDEF"/>
    <property type="match status" value="1"/>
</dbReference>
<dbReference type="SUPFAM" id="SSF52172">
    <property type="entry name" value="CheY-like"/>
    <property type="match status" value="1"/>
</dbReference>
<evidence type="ECO:0000256" key="3">
    <source>
        <dbReference type="PROSITE-ProRule" id="PRU00169"/>
    </source>
</evidence>
<keyword evidence="8" id="KW-1185">Reference proteome</keyword>
<name>A0A9X4MHH0_9BACT</name>
<dbReference type="SMART" id="SM00448">
    <property type="entry name" value="REC"/>
    <property type="match status" value="1"/>
</dbReference>
<dbReference type="GO" id="GO:0000160">
    <property type="term" value="P:phosphorelay signal transduction system"/>
    <property type="evidence" value="ECO:0007669"/>
    <property type="project" value="InterPro"/>
</dbReference>
<dbReference type="EMBL" id="JAPHEH010000001">
    <property type="protein sequence ID" value="MDG4476325.1"/>
    <property type="molecule type" value="Genomic_DNA"/>
</dbReference>
<evidence type="ECO:0000259" key="6">
    <source>
        <dbReference type="PROSITE" id="PS50887"/>
    </source>
</evidence>
<feature type="domain" description="Response regulatory" evidence="5">
    <location>
        <begin position="2"/>
        <end position="127"/>
    </location>
</feature>
<dbReference type="InterPro" id="IPR001789">
    <property type="entry name" value="Sig_transdc_resp-reg_receiver"/>
</dbReference>
<dbReference type="PROSITE" id="PS50887">
    <property type="entry name" value="GGDEF"/>
    <property type="match status" value="1"/>
</dbReference>
<keyword evidence="4" id="KW-0175">Coiled coil</keyword>
<dbReference type="InterPro" id="IPR029787">
    <property type="entry name" value="Nucleotide_cyclase"/>
</dbReference>
<dbReference type="InterPro" id="IPR043128">
    <property type="entry name" value="Rev_trsase/Diguanyl_cyclase"/>
</dbReference>
<keyword evidence="7" id="KW-0548">Nucleotidyltransferase</keyword>
<dbReference type="InterPro" id="IPR050469">
    <property type="entry name" value="Diguanylate_Cyclase"/>
</dbReference>
<evidence type="ECO:0000313" key="8">
    <source>
        <dbReference type="Proteomes" id="UP001154240"/>
    </source>
</evidence>
<organism evidence="7 8">
    <name type="scientific">Thiovibrio frasassiensis</name>
    <dbReference type="NCBI Taxonomy" id="2984131"/>
    <lineage>
        <taxon>Bacteria</taxon>
        <taxon>Pseudomonadati</taxon>
        <taxon>Thermodesulfobacteriota</taxon>
        <taxon>Desulfobulbia</taxon>
        <taxon>Desulfobulbales</taxon>
        <taxon>Thiovibrionaceae</taxon>
        <taxon>Thiovibrio</taxon>
    </lineage>
</organism>
<dbReference type="CDD" id="cd01949">
    <property type="entry name" value="GGDEF"/>
    <property type="match status" value="1"/>
</dbReference>
<evidence type="ECO:0000256" key="1">
    <source>
        <dbReference type="ARBA" id="ARBA00012528"/>
    </source>
</evidence>
<dbReference type="RefSeq" id="WP_307633293.1">
    <property type="nucleotide sequence ID" value="NZ_JAPHEH010000001.1"/>
</dbReference>
<dbReference type="GO" id="GO:0005886">
    <property type="term" value="C:plasma membrane"/>
    <property type="evidence" value="ECO:0007669"/>
    <property type="project" value="TreeGrafter"/>
</dbReference>
<dbReference type="Pfam" id="PF00990">
    <property type="entry name" value="GGDEF"/>
    <property type="match status" value="1"/>
</dbReference>
<dbReference type="Pfam" id="PF00072">
    <property type="entry name" value="Response_reg"/>
    <property type="match status" value="1"/>
</dbReference>
<comment type="caution">
    <text evidence="7">The sequence shown here is derived from an EMBL/GenBank/DDBJ whole genome shotgun (WGS) entry which is preliminary data.</text>
</comment>
<gene>
    <name evidence="7" type="ORF">OLX77_09165</name>
</gene>
<protein>
    <recommendedName>
        <fullName evidence="1">diguanylate cyclase</fullName>
        <ecNumber evidence="1">2.7.7.65</ecNumber>
    </recommendedName>
</protein>
<dbReference type="SMART" id="SM00267">
    <property type="entry name" value="GGDEF"/>
    <property type="match status" value="1"/>
</dbReference>
<dbReference type="Gene3D" id="3.30.70.270">
    <property type="match status" value="1"/>
</dbReference>
<reference evidence="7" key="1">
    <citation type="journal article" date="2022" name="bioRxiv">
        <title>Thiovibrio frasassiensisgen. nov., sp. nov., an autotrophic, elemental sulfur disproportionating bacterium isolated from sulfidic karst sediment, and proposal of Thiovibrionaceae fam. nov.</title>
        <authorList>
            <person name="Aronson H."/>
            <person name="Thomas C."/>
            <person name="Bhattacharyya M."/>
            <person name="Eckstein S."/>
            <person name="Jensen S."/>
            <person name="Barco R."/>
            <person name="Macalady J."/>
            <person name="Amend J."/>
        </authorList>
    </citation>
    <scope>NUCLEOTIDE SEQUENCE</scope>
    <source>
        <strain evidence="7">RS19-109</strain>
    </source>
</reference>
<dbReference type="Gene3D" id="3.40.50.2300">
    <property type="match status" value="1"/>
</dbReference>
<feature type="domain" description="GGDEF" evidence="6">
    <location>
        <begin position="191"/>
        <end position="329"/>
    </location>
</feature>
<dbReference type="EC" id="2.7.7.65" evidence="1"/>
<dbReference type="SUPFAM" id="SSF55073">
    <property type="entry name" value="Nucleotide cyclase"/>
    <property type="match status" value="1"/>
</dbReference>
<keyword evidence="7" id="KW-0808">Transferase</keyword>
<dbReference type="GO" id="GO:1902201">
    <property type="term" value="P:negative regulation of bacterial-type flagellum-dependent cell motility"/>
    <property type="evidence" value="ECO:0007669"/>
    <property type="project" value="TreeGrafter"/>
</dbReference>
<dbReference type="InterPro" id="IPR000160">
    <property type="entry name" value="GGDEF_dom"/>
</dbReference>
<dbReference type="InterPro" id="IPR011006">
    <property type="entry name" value="CheY-like_superfamily"/>
</dbReference>
<sequence>MAILIVDDIPVNLMLLEEMLQQEGYADIYCLRSGQEALEMLATTETSGAEEKRIDLILMDVMMPGMDGIETCKRIKAQDGLRDIPVIMVTVRDDDEALAQAFAMGATDYIIKPVKELELLARVRAALKLKHETDRRKAREQELVELTRQLDTMNRRLMHMVPRDSLTEVGNRRYFDEILGREWNRARRESVPLSLFIVDLDDFKRFNETHGREKGDACLRKVADGLSSVLKRAGDTVVRYGGEEFAAILPNTPNGGAQTVALEFMEYMATLNSRDAGAETPGEPLTLSIGLATAEPCRGSDVQSLIAAAEGALYLAKGDGGNRIKVAFDCQ</sequence>
<evidence type="ECO:0000256" key="4">
    <source>
        <dbReference type="SAM" id="Coils"/>
    </source>
</evidence>
<proteinExistence type="predicted"/>
<accession>A0A9X4MHH0</accession>
<dbReference type="FunFam" id="3.30.70.270:FF:000001">
    <property type="entry name" value="Diguanylate cyclase domain protein"/>
    <property type="match status" value="1"/>
</dbReference>
<evidence type="ECO:0000259" key="5">
    <source>
        <dbReference type="PROSITE" id="PS50110"/>
    </source>
</evidence>